<protein>
    <recommendedName>
        <fullName evidence="3">Addiction module component, TIGR02574 family</fullName>
    </recommendedName>
</protein>
<dbReference type="RefSeq" id="WP_006980517.1">
    <property type="nucleotide sequence ID" value="NZ_ABVL01000008.1"/>
</dbReference>
<dbReference type="Pfam" id="PF09720">
    <property type="entry name" value="Unstab_antitox"/>
    <property type="match status" value="1"/>
</dbReference>
<reference evidence="1 2" key="1">
    <citation type="journal article" date="2011" name="J. Bacteriol.">
        <title>Genome sequence of Chthoniobacter flavus Ellin428, an aerobic heterotrophic soil bacterium.</title>
        <authorList>
            <person name="Kant R."/>
            <person name="van Passel M.W."/>
            <person name="Palva A."/>
            <person name="Lucas S."/>
            <person name="Lapidus A."/>
            <person name="Glavina Del Rio T."/>
            <person name="Dalin E."/>
            <person name="Tice H."/>
            <person name="Bruce D."/>
            <person name="Goodwin L."/>
            <person name="Pitluck S."/>
            <person name="Larimer F.W."/>
            <person name="Land M.L."/>
            <person name="Hauser L."/>
            <person name="Sangwan P."/>
            <person name="de Vos W.M."/>
            <person name="Janssen P.H."/>
            <person name="Smidt H."/>
        </authorList>
    </citation>
    <scope>NUCLEOTIDE SEQUENCE [LARGE SCALE GENOMIC DNA]</scope>
    <source>
        <strain evidence="1 2">Ellin428</strain>
    </source>
</reference>
<accession>B4D225</accession>
<dbReference type="NCBIfam" id="TIGR02574">
    <property type="entry name" value="stabl_TIGR02574"/>
    <property type="match status" value="1"/>
</dbReference>
<dbReference type="Proteomes" id="UP000005824">
    <property type="component" value="Unassembled WGS sequence"/>
</dbReference>
<name>B4D225_9BACT</name>
<evidence type="ECO:0008006" key="3">
    <source>
        <dbReference type="Google" id="ProtNLM"/>
    </source>
</evidence>
<evidence type="ECO:0000313" key="2">
    <source>
        <dbReference type="Proteomes" id="UP000005824"/>
    </source>
</evidence>
<keyword evidence="2" id="KW-1185">Reference proteome</keyword>
<sequence length="77" mass="8721">MSTLAEIESAVETLPLAEQEELLNRLVMKLGGSSGAEFAVREDHVRLLDERFAAYRKDPSQASTWEEVKRRFAARRG</sequence>
<gene>
    <name evidence="1" type="ORF">CfE428DRAFT_3192</name>
</gene>
<dbReference type="InParanoid" id="B4D225"/>
<dbReference type="EMBL" id="ABVL01000008">
    <property type="protein sequence ID" value="EDY19507.1"/>
    <property type="molecule type" value="Genomic_DNA"/>
</dbReference>
<proteinExistence type="predicted"/>
<dbReference type="InterPro" id="IPR013406">
    <property type="entry name" value="CHP02574_addiction_mod"/>
</dbReference>
<dbReference type="AlphaFoldDB" id="B4D225"/>
<comment type="caution">
    <text evidence="1">The sequence shown here is derived from an EMBL/GenBank/DDBJ whole genome shotgun (WGS) entry which is preliminary data.</text>
</comment>
<organism evidence="1 2">
    <name type="scientific">Chthoniobacter flavus Ellin428</name>
    <dbReference type="NCBI Taxonomy" id="497964"/>
    <lineage>
        <taxon>Bacteria</taxon>
        <taxon>Pseudomonadati</taxon>
        <taxon>Verrucomicrobiota</taxon>
        <taxon>Spartobacteria</taxon>
        <taxon>Chthoniobacterales</taxon>
        <taxon>Chthoniobacteraceae</taxon>
        <taxon>Chthoniobacter</taxon>
    </lineage>
</organism>
<evidence type="ECO:0000313" key="1">
    <source>
        <dbReference type="EMBL" id="EDY19507.1"/>
    </source>
</evidence>